<name>A0ABQ7JS54_9FUNG</name>
<accession>A0ABQ7JS54</accession>
<feature type="coiled-coil region" evidence="1">
    <location>
        <begin position="8"/>
        <end position="35"/>
    </location>
</feature>
<dbReference type="Proteomes" id="UP001194696">
    <property type="component" value="Unassembled WGS sequence"/>
</dbReference>
<gene>
    <name evidence="2" type="ORF">BGZ96_011821</name>
</gene>
<keyword evidence="3" id="KW-1185">Reference proteome</keyword>
<comment type="caution">
    <text evidence="2">The sequence shown here is derived from an EMBL/GenBank/DDBJ whole genome shotgun (WGS) entry which is preliminary data.</text>
</comment>
<sequence length="112" mass="12807">MTNDSLEHLALMDQIEKVKARIAVLQKDIPNFERMIAASKAQLQDLSQDQNLRQEIQATVAEASSDEVRAERREIRKQMLKNTSDVVVILKKELVEDEARLVELQAKLRALP</sequence>
<organism evidence="2 3">
    <name type="scientific">Linnemannia gamsii</name>
    <dbReference type="NCBI Taxonomy" id="64522"/>
    <lineage>
        <taxon>Eukaryota</taxon>
        <taxon>Fungi</taxon>
        <taxon>Fungi incertae sedis</taxon>
        <taxon>Mucoromycota</taxon>
        <taxon>Mortierellomycotina</taxon>
        <taxon>Mortierellomycetes</taxon>
        <taxon>Mortierellales</taxon>
        <taxon>Mortierellaceae</taxon>
        <taxon>Linnemannia</taxon>
    </lineage>
</organism>
<reference evidence="2 3" key="1">
    <citation type="journal article" date="2020" name="Fungal Divers.">
        <title>Resolving the Mortierellaceae phylogeny through synthesis of multi-gene phylogenetics and phylogenomics.</title>
        <authorList>
            <person name="Vandepol N."/>
            <person name="Liber J."/>
            <person name="Desiro A."/>
            <person name="Na H."/>
            <person name="Kennedy M."/>
            <person name="Barry K."/>
            <person name="Grigoriev I.V."/>
            <person name="Miller A.N."/>
            <person name="O'Donnell K."/>
            <person name="Stajich J.E."/>
            <person name="Bonito G."/>
        </authorList>
    </citation>
    <scope>NUCLEOTIDE SEQUENCE [LARGE SCALE GENOMIC DNA]</scope>
    <source>
        <strain evidence="2 3">AD045</strain>
    </source>
</reference>
<dbReference type="EMBL" id="JAAAIM010000853">
    <property type="protein sequence ID" value="KAG0283811.1"/>
    <property type="molecule type" value="Genomic_DNA"/>
</dbReference>
<evidence type="ECO:0000313" key="3">
    <source>
        <dbReference type="Proteomes" id="UP001194696"/>
    </source>
</evidence>
<evidence type="ECO:0000256" key="1">
    <source>
        <dbReference type="SAM" id="Coils"/>
    </source>
</evidence>
<evidence type="ECO:0000313" key="2">
    <source>
        <dbReference type="EMBL" id="KAG0283811.1"/>
    </source>
</evidence>
<protein>
    <submittedName>
        <fullName evidence="2">Uncharacterized protein</fullName>
    </submittedName>
</protein>
<proteinExistence type="predicted"/>
<keyword evidence="1" id="KW-0175">Coiled coil</keyword>